<feature type="transmembrane region" description="Helical" evidence="1">
    <location>
        <begin position="417"/>
        <end position="439"/>
    </location>
</feature>
<dbReference type="EMBL" id="MU006240">
    <property type="protein sequence ID" value="KAF2820581.1"/>
    <property type="molecule type" value="Genomic_DNA"/>
</dbReference>
<dbReference type="PANTHER" id="PTHR35394">
    <property type="entry name" value="DUF3176 DOMAIN-CONTAINING PROTEIN"/>
    <property type="match status" value="1"/>
</dbReference>
<sequence length="506" mass="56614">MLCPEDQSLKSQTEIYIASTMRLLSAAIGRPDPMPNNTFCPTLECRVNDFTSLAMCPICDSEVLDFGKNNKYCYYSITKGFNTINWVAGYNVSRLITSLEKTLSNISAATESVHGNFSTFSEFRAVASKSEEGSIWKKTCSLEFDNAPRLDVYVKMEPSRWLSYSKANDLRNSTMNPAQILSGLPWVRSTRIRYSSTGNEQALGRIDGRWSIGGDPEAGSFGLEGIPESLQQKVSGCFPDLWKTMAQDGANELKSTCITLSGDSQTLDQLDSFGDMNATLTRCRLSICARRYQNVTISPAGMRGARVTDLPWILAAPNVSSLAISQIYSARDDTNNTYRFDQKHISKFGSLLYDTAETRNFQYLLNKNNPSSSADWMHFFQLVADVFTQTILSPYNPDAKHMIAEAYGPVIFVRVRWVWSIFPLALVLAASVLLCLTMYRSRSKAYLYKNSILATLFHGLGGWDTYELLPDKTSGRETYADMMDIAKGMMASLKKDGEGYLKLKRE</sequence>
<evidence type="ECO:0000313" key="3">
    <source>
        <dbReference type="Proteomes" id="UP000799424"/>
    </source>
</evidence>
<proteinExistence type="predicted"/>
<keyword evidence="3" id="KW-1185">Reference proteome</keyword>
<evidence type="ECO:0000256" key="1">
    <source>
        <dbReference type="SAM" id="Phobius"/>
    </source>
</evidence>
<accession>A0A6A6ZHM1</accession>
<keyword evidence="1" id="KW-1133">Transmembrane helix</keyword>
<protein>
    <submittedName>
        <fullName evidence="2">Uncharacterized protein</fullName>
    </submittedName>
</protein>
<dbReference type="Proteomes" id="UP000799424">
    <property type="component" value="Unassembled WGS sequence"/>
</dbReference>
<gene>
    <name evidence="2" type="ORF">CC86DRAFT_428306</name>
</gene>
<name>A0A6A6ZHM1_9PLEO</name>
<dbReference type="AlphaFoldDB" id="A0A6A6ZHM1"/>
<dbReference type="PANTHER" id="PTHR35394:SF5">
    <property type="entry name" value="DUF3176 DOMAIN-CONTAINING PROTEIN"/>
    <property type="match status" value="1"/>
</dbReference>
<organism evidence="2 3">
    <name type="scientific">Ophiobolus disseminans</name>
    <dbReference type="NCBI Taxonomy" id="1469910"/>
    <lineage>
        <taxon>Eukaryota</taxon>
        <taxon>Fungi</taxon>
        <taxon>Dikarya</taxon>
        <taxon>Ascomycota</taxon>
        <taxon>Pezizomycotina</taxon>
        <taxon>Dothideomycetes</taxon>
        <taxon>Pleosporomycetidae</taxon>
        <taxon>Pleosporales</taxon>
        <taxon>Pleosporineae</taxon>
        <taxon>Phaeosphaeriaceae</taxon>
        <taxon>Ophiobolus</taxon>
    </lineage>
</organism>
<keyword evidence="1" id="KW-0472">Membrane</keyword>
<dbReference type="OrthoDB" id="5376804at2759"/>
<evidence type="ECO:0000313" key="2">
    <source>
        <dbReference type="EMBL" id="KAF2820581.1"/>
    </source>
</evidence>
<keyword evidence="1" id="KW-0812">Transmembrane</keyword>
<reference evidence="2" key="1">
    <citation type="journal article" date="2020" name="Stud. Mycol.">
        <title>101 Dothideomycetes genomes: a test case for predicting lifestyles and emergence of pathogens.</title>
        <authorList>
            <person name="Haridas S."/>
            <person name="Albert R."/>
            <person name="Binder M."/>
            <person name="Bloem J."/>
            <person name="Labutti K."/>
            <person name="Salamov A."/>
            <person name="Andreopoulos B."/>
            <person name="Baker S."/>
            <person name="Barry K."/>
            <person name="Bills G."/>
            <person name="Bluhm B."/>
            <person name="Cannon C."/>
            <person name="Castanera R."/>
            <person name="Culley D."/>
            <person name="Daum C."/>
            <person name="Ezra D."/>
            <person name="Gonzalez J."/>
            <person name="Henrissat B."/>
            <person name="Kuo A."/>
            <person name="Liang C."/>
            <person name="Lipzen A."/>
            <person name="Lutzoni F."/>
            <person name="Magnuson J."/>
            <person name="Mondo S."/>
            <person name="Nolan M."/>
            <person name="Ohm R."/>
            <person name="Pangilinan J."/>
            <person name="Park H.-J."/>
            <person name="Ramirez L."/>
            <person name="Alfaro M."/>
            <person name="Sun H."/>
            <person name="Tritt A."/>
            <person name="Yoshinaga Y."/>
            <person name="Zwiers L.-H."/>
            <person name="Turgeon B."/>
            <person name="Goodwin S."/>
            <person name="Spatafora J."/>
            <person name="Crous P."/>
            <person name="Grigoriev I."/>
        </authorList>
    </citation>
    <scope>NUCLEOTIDE SEQUENCE</scope>
    <source>
        <strain evidence="2">CBS 113818</strain>
    </source>
</reference>